<sequence>MKAIVLKNFGGVENLLYTEIEKPAIKANEALVKLKAISINPVDVKVRNRQAPLAEDLAKYSPLVLGWDISGEVTEIGDEVTEFNMGDEVFGMVNFAGHGKAYAEYVAAPAEQLALKPKNISHVEAAACTLAALTAWQAFDSYGKLRPTDKVLVHAASGGVGHFAVQIAKDIGAYVVATSSASNRDFVLGLGADEFIDYRSVHFEDVVQQVDFVLEAVGGANFQKSVQTLKPFGTIVALPSGHTLEDELKAQQKQLHACYFMSVYSSGQDMRRIASLLEKEVLKPHVSYVFGFDEMAKAHLQIETGRTVGKIVVKVDGSY</sequence>
<dbReference type="InterPro" id="IPR050700">
    <property type="entry name" value="YIM1/Zinc_Alcohol_DH_Fams"/>
</dbReference>
<reference evidence="2 3" key="1">
    <citation type="submission" date="2018-02" db="EMBL/GenBank/DDBJ databases">
        <title>The draft genome of Sphingobacterium sp. 5JN-11.</title>
        <authorList>
            <person name="Liu L."/>
            <person name="Li L."/>
            <person name="Liang L."/>
            <person name="Zhang X."/>
            <person name="Wang T."/>
        </authorList>
    </citation>
    <scope>NUCLEOTIDE SEQUENCE [LARGE SCALE GENOMIC DNA]</scope>
    <source>
        <strain evidence="2 3">5JN-11</strain>
    </source>
</reference>
<dbReference type="InterPro" id="IPR011032">
    <property type="entry name" value="GroES-like_sf"/>
</dbReference>
<dbReference type="GO" id="GO:0016491">
    <property type="term" value="F:oxidoreductase activity"/>
    <property type="evidence" value="ECO:0007669"/>
    <property type="project" value="InterPro"/>
</dbReference>
<dbReference type="PANTHER" id="PTHR11695:SF294">
    <property type="entry name" value="RETICULON-4-INTERACTING PROTEIN 1, MITOCHONDRIAL"/>
    <property type="match status" value="1"/>
</dbReference>
<dbReference type="SMART" id="SM00829">
    <property type="entry name" value="PKS_ER"/>
    <property type="match status" value="1"/>
</dbReference>
<evidence type="ECO:0000313" key="3">
    <source>
        <dbReference type="Proteomes" id="UP000239711"/>
    </source>
</evidence>
<keyword evidence="3" id="KW-1185">Reference proteome</keyword>
<dbReference type="RefSeq" id="WP_105716027.1">
    <property type="nucleotide sequence ID" value="NZ_PVBQ01000003.1"/>
</dbReference>
<comment type="caution">
    <text evidence="2">The sequence shown here is derived from an EMBL/GenBank/DDBJ whole genome shotgun (WGS) entry which is preliminary data.</text>
</comment>
<dbReference type="EMBL" id="PVBQ01000003">
    <property type="protein sequence ID" value="PRD48708.1"/>
    <property type="molecule type" value="Genomic_DNA"/>
</dbReference>
<dbReference type="CDD" id="cd05289">
    <property type="entry name" value="MDR_like_2"/>
    <property type="match status" value="1"/>
</dbReference>
<evidence type="ECO:0000259" key="1">
    <source>
        <dbReference type="SMART" id="SM00829"/>
    </source>
</evidence>
<dbReference type="SUPFAM" id="SSF51735">
    <property type="entry name" value="NAD(P)-binding Rossmann-fold domains"/>
    <property type="match status" value="1"/>
</dbReference>
<dbReference type="Pfam" id="PF08240">
    <property type="entry name" value="ADH_N"/>
    <property type="match status" value="1"/>
</dbReference>
<dbReference type="Gene3D" id="3.40.50.720">
    <property type="entry name" value="NAD(P)-binding Rossmann-like Domain"/>
    <property type="match status" value="1"/>
</dbReference>
<dbReference type="AlphaFoldDB" id="A0A2S9J7D3"/>
<dbReference type="OrthoDB" id="9787435at2"/>
<dbReference type="SUPFAM" id="SSF50129">
    <property type="entry name" value="GroES-like"/>
    <property type="match status" value="1"/>
</dbReference>
<proteinExistence type="predicted"/>
<dbReference type="PANTHER" id="PTHR11695">
    <property type="entry name" value="ALCOHOL DEHYDROGENASE RELATED"/>
    <property type="match status" value="1"/>
</dbReference>
<dbReference type="Gene3D" id="3.90.180.10">
    <property type="entry name" value="Medium-chain alcohol dehydrogenases, catalytic domain"/>
    <property type="match status" value="1"/>
</dbReference>
<dbReference type="InterPro" id="IPR036291">
    <property type="entry name" value="NAD(P)-bd_dom_sf"/>
</dbReference>
<dbReference type="Pfam" id="PF13602">
    <property type="entry name" value="ADH_zinc_N_2"/>
    <property type="match status" value="1"/>
</dbReference>
<name>A0A2S9J7D3_9SPHI</name>
<dbReference type="InterPro" id="IPR020843">
    <property type="entry name" value="ER"/>
</dbReference>
<organism evidence="2 3">
    <name type="scientific">Sphingobacterium haloxyli</name>
    <dbReference type="NCBI Taxonomy" id="2100533"/>
    <lineage>
        <taxon>Bacteria</taxon>
        <taxon>Pseudomonadati</taxon>
        <taxon>Bacteroidota</taxon>
        <taxon>Sphingobacteriia</taxon>
        <taxon>Sphingobacteriales</taxon>
        <taxon>Sphingobacteriaceae</taxon>
        <taxon>Sphingobacterium</taxon>
    </lineage>
</organism>
<accession>A0A2S9J7D3</accession>
<evidence type="ECO:0000313" key="2">
    <source>
        <dbReference type="EMBL" id="PRD48708.1"/>
    </source>
</evidence>
<dbReference type="Proteomes" id="UP000239711">
    <property type="component" value="Unassembled WGS sequence"/>
</dbReference>
<dbReference type="InterPro" id="IPR013154">
    <property type="entry name" value="ADH-like_N"/>
</dbReference>
<gene>
    <name evidence="2" type="ORF">C5745_04525</name>
</gene>
<feature type="domain" description="Enoyl reductase (ER)" evidence="1">
    <location>
        <begin position="10"/>
        <end position="313"/>
    </location>
</feature>
<protein>
    <submittedName>
        <fullName evidence="2">Oxidoreductase</fullName>
    </submittedName>
</protein>